<sequence>MPINEIVFDYVPDFDKIVESENDMELKSSYVVENLRGDVVQTHVNWKWAKDSPINVSVLNTHLINDEQMDSLKDAILSMDEITLDDFSLHKGPKGSTSVYNSGWQGAVTQIGDNTLYVPPSTFNIFESDIAEGSIVILLESGSHPDGYTGYTKNTVDNNEILKSYVTIYDVDSLSASQLNTIIMHEFGHVLGLAHSTDPEDLMYPVIKTDYPYISECNVDALEALYNGNTRTTVVCEK</sequence>
<evidence type="ECO:0000313" key="7">
    <source>
        <dbReference type="Proteomes" id="UP000006101"/>
    </source>
</evidence>
<dbReference type="HOGENOM" id="CLU_071224_0_0_2"/>
<reference evidence="6 7" key="1">
    <citation type="journal article" date="2012" name="J. Bacteriol.">
        <title>Draft Genome Sequence of an Ammonia-Oxidizing Archaeon, "Candidatus Nitrosopumilus koreensis" AR1, from Marine Sediment.</title>
        <authorList>
            <person name="Park S.J."/>
            <person name="Kim J.G."/>
            <person name="Jung M.Y."/>
            <person name="Kim S.J."/>
            <person name="Cha I.T."/>
            <person name="Kwon K."/>
            <person name="Lee J.H."/>
            <person name="Rhee S.K."/>
        </authorList>
    </citation>
    <scope>NUCLEOTIDE SEQUENCE [LARGE SCALE GENOMIC DNA]</scope>
    <source>
        <strain evidence="6 7">AR1</strain>
    </source>
</reference>
<dbReference type="EMBL" id="CP003842">
    <property type="protein sequence ID" value="AFS81073.1"/>
    <property type="molecule type" value="Genomic_DNA"/>
</dbReference>
<dbReference type="Proteomes" id="UP000006101">
    <property type="component" value="Chromosome"/>
</dbReference>
<dbReference type="STRING" id="1229908.NKOR_05950"/>
<dbReference type="GO" id="GO:0008270">
    <property type="term" value="F:zinc ion binding"/>
    <property type="evidence" value="ECO:0007669"/>
    <property type="project" value="InterPro"/>
</dbReference>
<gene>
    <name evidence="6" type="ORF">NKOR_05950</name>
</gene>
<dbReference type="AlphaFoldDB" id="K0B4I4"/>
<dbReference type="PRINTS" id="PR00138">
    <property type="entry name" value="MATRIXIN"/>
</dbReference>
<name>K0B4I4_9ARCH</name>
<evidence type="ECO:0000256" key="3">
    <source>
        <dbReference type="ARBA" id="ARBA00022801"/>
    </source>
</evidence>
<dbReference type="GO" id="GO:0031012">
    <property type="term" value="C:extracellular matrix"/>
    <property type="evidence" value="ECO:0007669"/>
    <property type="project" value="InterPro"/>
</dbReference>
<dbReference type="Gene3D" id="3.40.390.10">
    <property type="entry name" value="Collagenase (Catalytic Domain)"/>
    <property type="match status" value="1"/>
</dbReference>
<evidence type="ECO:0000256" key="2">
    <source>
        <dbReference type="ARBA" id="ARBA00022723"/>
    </source>
</evidence>
<dbReference type="GO" id="GO:0004222">
    <property type="term" value="F:metalloendopeptidase activity"/>
    <property type="evidence" value="ECO:0007669"/>
    <property type="project" value="InterPro"/>
</dbReference>
<dbReference type="PATRIC" id="fig|1229908.8.peg.1296"/>
<dbReference type="RefSeq" id="WP_014963457.1">
    <property type="nucleotide sequence ID" value="NC_018655.1"/>
</dbReference>
<accession>K0B4I4</accession>
<evidence type="ECO:0000259" key="5">
    <source>
        <dbReference type="SMART" id="SM00235"/>
    </source>
</evidence>
<evidence type="ECO:0000256" key="4">
    <source>
        <dbReference type="ARBA" id="ARBA00022833"/>
    </source>
</evidence>
<dbReference type="GO" id="GO:0006508">
    <property type="term" value="P:proteolysis"/>
    <property type="evidence" value="ECO:0007669"/>
    <property type="project" value="UniProtKB-KW"/>
</dbReference>
<organism evidence="6 7">
    <name type="scientific">Candidatus Nitrosopumilus koreensis AR1</name>
    <dbReference type="NCBI Taxonomy" id="1229908"/>
    <lineage>
        <taxon>Archaea</taxon>
        <taxon>Nitrososphaerota</taxon>
        <taxon>Nitrososphaeria</taxon>
        <taxon>Nitrosopumilales</taxon>
        <taxon>Nitrosopumilaceae</taxon>
        <taxon>Nitrosopumilus</taxon>
    </lineage>
</organism>
<proteinExistence type="predicted"/>
<protein>
    <submittedName>
        <fullName evidence="6">Peptidase M10A and M12B matrixin and adamalysin</fullName>
    </submittedName>
</protein>
<dbReference type="InterPro" id="IPR024079">
    <property type="entry name" value="MetalloPept_cat_dom_sf"/>
</dbReference>
<dbReference type="InterPro" id="IPR001818">
    <property type="entry name" value="Pept_M10_metallopeptidase"/>
</dbReference>
<keyword evidence="2" id="KW-0479">Metal-binding</keyword>
<dbReference type="GeneID" id="13725225"/>
<keyword evidence="1" id="KW-0645">Protease</keyword>
<dbReference type="Pfam" id="PF00413">
    <property type="entry name" value="Peptidase_M10"/>
    <property type="match status" value="1"/>
</dbReference>
<dbReference type="KEGG" id="nkr:NKOR_05950"/>
<dbReference type="InterPro" id="IPR006026">
    <property type="entry name" value="Peptidase_Metallo"/>
</dbReference>
<dbReference type="InterPro" id="IPR021190">
    <property type="entry name" value="Pept_M10A"/>
</dbReference>
<feature type="domain" description="Peptidase metallopeptidase" evidence="5">
    <location>
        <begin position="44"/>
        <end position="228"/>
    </location>
</feature>
<keyword evidence="4" id="KW-0862">Zinc</keyword>
<evidence type="ECO:0000256" key="1">
    <source>
        <dbReference type="ARBA" id="ARBA00022670"/>
    </source>
</evidence>
<dbReference type="SMART" id="SM00235">
    <property type="entry name" value="ZnMc"/>
    <property type="match status" value="1"/>
</dbReference>
<dbReference type="SUPFAM" id="SSF55486">
    <property type="entry name" value="Metalloproteases ('zincins'), catalytic domain"/>
    <property type="match status" value="1"/>
</dbReference>
<keyword evidence="7" id="KW-1185">Reference proteome</keyword>
<keyword evidence="3" id="KW-0378">Hydrolase</keyword>
<evidence type="ECO:0000313" key="6">
    <source>
        <dbReference type="EMBL" id="AFS81073.1"/>
    </source>
</evidence>